<protein>
    <submittedName>
        <fullName evidence="2">Uncharacterized protein</fullName>
    </submittedName>
</protein>
<reference evidence="2 3" key="1">
    <citation type="submission" date="2024-06" db="EMBL/GenBank/DDBJ databases">
        <title>A chromosome-level genome assembly of beet webworm, Loxostege sticticalis.</title>
        <authorList>
            <person name="Zhang Y."/>
        </authorList>
    </citation>
    <scope>NUCLEOTIDE SEQUENCE [LARGE SCALE GENOMIC DNA]</scope>
    <source>
        <strain evidence="2">AQ026</strain>
        <tissue evidence="2">Whole body</tissue>
    </source>
</reference>
<keyword evidence="1" id="KW-0732">Signal</keyword>
<dbReference type="EMBL" id="JBEUOH010000014">
    <property type="protein sequence ID" value="KAL0879720.1"/>
    <property type="molecule type" value="Genomic_DNA"/>
</dbReference>
<proteinExistence type="predicted"/>
<dbReference type="Proteomes" id="UP001549920">
    <property type="component" value="Unassembled WGS sequence"/>
</dbReference>
<evidence type="ECO:0000256" key="1">
    <source>
        <dbReference type="SAM" id="SignalP"/>
    </source>
</evidence>
<feature type="signal peptide" evidence="1">
    <location>
        <begin position="1"/>
        <end position="16"/>
    </location>
</feature>
<feature type="chain" id="PRO_5045398701" evidence="1">
    <location>
        <begin position="17"/>
        <end position="219"/>
    </location>
</feature>
<evidence type="ECO:0000313" key="2">
    <source>
        <dbReference type="EMBL" id="KAL0879720.1"/>
    </source>
</evidence>
<comment type="caution">
    <text evidence="2">The sequence shown here is derived from an EMBL/GenBank/DDBJ whole genome shotgun (WGS) entry which is preliminary data.</text>
</comment>
<keyword evidence="3" id="KW-1185">Reference proteome</keyword>
<name>A0ABR3HT45_LOXSC</name>
<organism evidence="2 3">
    <name type="scientific">Loxostege sticticalis</name>
    <name type="common">Beet webworm moth</name>
    <dbReference type="NCBI Taxonomy" id="481309"/>
    <lineage>
        <taxon>Eukaryota</taxon>
        <taxon>Metazoa</taxon>
        <taxon>Ecdysozoa</taxon>
        <taxon>Arthropoda</taxon>
        <taxon>Hexapoda</taxon>
        <taxon>Insecta</taxon>
        <taxon>Pterygota</taxon>
        <taxon>Neoptera</taxon>
        <taxon>Endopterygota</taxon>
        <taxon>Lepidoptera</taxon>
        <taxon>Glossata</taxon>
        <taxon>Ditrysia</taxon>
        <taxon>Pyraloidea</taxon>
        <taxon>Crambidae</taxon>
        <taxon>Pyraustinae</taxon>
        <taxon>Loxostege</taxon>
    </lineage>
</organism>
<sequence>MLIPVILLSILQIINGKNVISLYADVFKDREFFKTTFPWIINNIGAEIQLDYYLLGSGRYSVPQMCALEELRDNPFLQAQYLKCEAEDYPSTFCLCEAGVDAEDFKTCVRHETHLASNAAARFLKLNLDTTPIFELGPKSTVFLQSDTWYLKKICTIFGDYPPLGCVKPFACNGTEEYVEFTDKRGIAQIDKECTLPTPVTPTTTTSVVAMSTTPEINP</sequence>
<evidence type="ECO:0000313" key="3">
    <source>
        <dbReference type="Proteomes" id="UP001549920"/>
    </source>
</evidence>
<accession>A0ABR3HT45</accession>
<gene>
    <name evidence="2" type="ORF">ABMA27_003433</name>
</gene>